<dbReference type="PANTHER" id="PTHR39697:SF1">
    <property type="entry name" value="RICIN B LECTIN DOMAIN-CONTAINING PROTEIN"/>
    <property type="match status" value="1"/>
</dbReference>
<evidence type="ECO:0000313" key="2">
    <source>
        <dbReference type="Proteomes" id="UP001172159"/>
    </source>
</evidence>
<dbReference type="PANTHER" id="PTHR39697">
    <property type="entry name" value="RICIN B LECTIN DOMAIN-CONTAINING PROTEIN-RELATED"/>
    <property type="match status" value="1"/>
</dbReference>
<dbReference type="CDD" id="cd00161">
    <property type="entry name" value="beta-trefoil_Ricin-like"/>
    <property type="match status" value="1"/>
</dbReference>
<name>A0AA40AJ06_9PEZI</name>
<evidence type="ECO:0000313" key="1">
    <source>
        <dbReference type="EMBL" id="KAK0716725.1"/>
    </source>
</evidence>
<gene>
    <name evidence="1" type="ORF">B0T21DRAFT_339706</name>
</gene>
<protein>
    <submittedName>
        <fullName evidence="1">Uncharacterized protein</fullName>
    </submittedName>
</protein>
<reference evidence="1" key="1">
    <citation type="submission" date="2023-06" db="EMBL/GenBank/DDBJ databases">
        <title>Genome-scale phylogeny and comparative genomics of the fungal order Sordariales.</title>
        <authorList>
            <consortium name="Lawrence Berkeley National Laboratory"/>
            <person name="Hensen N."/>
            <person name="Bonometti L."/>
            <person name="Westerberg I."/>
            <person name="Brannstrom I.O."/>
            <person name="Guillou S."/>
            <person name="Cros-Aarteil S."/>
            <person name="Calhoun S."/>
            <person name="Haridas S."/>
            <person name="Kuo A."/>
            <person name="Mondo S."/>
            <person name="Pangilinan J."/>
            <person name="Riley R."/>
            <person name="Labutti K."/>
            <person name="Andreopoulos B."/>
            <person name="Lipzen A."/>
            <person name="Chen C."/>
            <person name="Yanf M."/>
            <person name="Daum C."/>
            <person name="Ng V."/>
            <person name="Clum A."/>
            <person name="Steindorff A."/>
            <person name="Ohm R."/>
            <person name="Martin F."/>
            <person name="Silar P."/>
            <person name="Natvig D."/>
            <person name="Lalanne C."/>
            <person name="Gautier V."/>
            <person name="Ament-Velasquez S.L."/>
            <person name="Kruys A."/>
            <person name="Hutchinson M.I."/>
            <person name="Powell A.J."/>
            <person name="Barry K."/>
            <person name="Miller A.N."/>
            <person name="Grigoriev I.V."/>
            <person name="Debuchy R."/>
            <person name="Gladieux P."/>
            <person name="Thoren M.H."/>
            <person name="Johannesson H."/>
        </authorList>
    </citation>
    <scope>NUCLEOTIDE SEQUENCE</scope>
    <source>
        <strain evidence="1">CBS 540.89</strain>
    </source>
</reference>
<organism evidence="1 2">
    <name type="scientific">Apiosordaria backusii</name>
    <dbReference type="NCBI Taxonomy" id="314023"/>
    <lineage>
        <taxon>Eukaryota</taxon>
        <taxon>Fungi</taxon>
        <taxon>Dikarya</taxon>
        <taxon>Ascomycota</taxon>
        <taxon>Pezizomycotina</taxon>
        <taxon>Sordariomycetes</taxon>
        <taxon>Sordariomycetidae</taxon>
        <taxon>Sordariales</taxon>
        <taxon>Lasiosphaeriaceae</taxon>
        <taxon>Apiosordaria</taxon>
    </lineage>
</organism>
<dbReference type="EMBL" id="JAUKTV010000014">
    <property type="protein sequence ID" value="KAK0716725.1"/>
    <property type="molecule type" value="Genomic_DNA"/>
</dbReference>
<proteinExistence type="predicted"/>
<dbReference type="SUPFAM" id="SSF50370">
    <property type="entry name" value="Ricin B-like lectins"/>
    <property type="match status" value="1"/>
</dbReference>
<comment type="caution">
    <text evidence="1">The sequence shown here is derived from an EMBL/GenBank/DDBJ whole genome shotgun (WGS) entry which is preliminary data.</text>
</comment>
<dbReference type="InterPro" id="IPR035992">
    <property type="entry name" value="Ricin_B-like_lectins"/>
</dbReference>
<dbReference type="AlphaFoldDB" id="A0AA40AJ06"/>
<accession>A0AA40AJ06</accession>
<dbReference type="Proteomes" id="UP001172159">
    <property type="component" value="Unassembled WGS sequence"/>
</dbReference>
<keyword evidence="2" id="KW-1185">Reference proteome</keyword>
<sequence>MSYVAKEEEDDSYYDGTSVFLRRCKNHHEDPKLPVATDCLGPTIPEFAVQDAFPVPGYTYIIYDRATGYLLSLYRGKVTTRSHAELTPDCATWHWQCDDNNGWLGFVQESSGRYLGVGPGLTSIGDNMLTLVVDSKSLGPGEQFYYRKDGSGGYQLFFRSGEKMLSAMMDSGDNLRFDRDCDGMVVVWHFIRVD</sequence>